<dbReference type="Pfam" id="PF00856">
    <property type="entry name" value="SET"/>
    <property type="match status" value="1"/>
</dbReference>
<evidence type="ECO:0000259" key="1">
    <source>
        <dbReference type="PROSITE" id="PS50280"/>
    </source>
</evidence>
<feature type="domain" description="SET" evidence="1">
    <location>
        <begin position="3"/>
        <end position="95"/>
    </location>
</feature>
<organism evidence="2 3">
    <name type="scientific">Parahaliea maris</name>
    <dbReference type="NCBI Taxonomy" id="2716870"/>
    <lineage>
        <taxon>Bacteria</taxon>
        <taxon>Pseudomonadati</taxon>
        <taxon>Pseudomonadota</taxon>
        <taxon>Gammaproteobacteria</taxon>
        <taxon>Cellvibrionales</taxon>
        <taxon>Halieaceae</taxon>
        <taxon>Parahaliea</taxon>
    </lineage>
</organism>
<dbReference type="Gene3D" id="2.170.270.10">
    <property type="entry name" value="SET domain"/>
    <property type="match status" value="1"/>
</dbReference>
<accession>A0A5C9A4R3</accession>
<dbReference type="RefSeq" id="WP_148067930.1">
    <property type="nucleotide sequence ID" value="NZ_VRZA01000002.1"/>
</dbReference>
<dbReference type="PROSITE" id="PS50280">
    <property type="entry name" value="SET"/>
    <property type="match status" value="1"/>
</dbReference>
<evidence type="ECO:0000313" key="2">
    <source>
        <dbReference type="EMBL" id="TXS95865.1"/>
    </source>
</evidence>
<dbReference type="AlphaFoldDB" id="A0A5C9A4R3"/>
<dbReference type="Proteomes" id="UP000321039">
    <property type="component" value="Unassembled WGS sequence"/>
</dbReference>
<reference evidence="2 3" key="1">
    <citation type="submission" date="2019-08" db="EMBL/GenBank/DDBJ databases">
        <title>Parahaliea maris sp. nov., isolated from the surface seawater.</title>
        <authorList>
            <person name="Liu Y."/>
        </authorList>
    </citation>
    <scope>NUCLEOTIDE SEQUENCE [LARGE SCALE GENOMIC DNA]</scope>
    <source>
        <strain evidence="2 3">HSLHS9</strain>
    </source>
</reference>
<gene>
    <name evidence="2" type="ORF">FV139_08385</name>
</gene>
<keyword evidence="3" id="KW-1185">Reference proteome</keyword>
<dbReference type="SMART" id="SM00317">
    <property type="entry name" value="SET"/>
    <property type="match status" value="1"/>
</dbReference>
<protein>
    <submittedName>
        <fullName evidence="2">SET domain-containing protein</fullName>
    </submittedName>
</protein>
<name>A0A5C9A4R3_9GAMM</name>
<dbReference type="InterPro" id="IPR001214">
    <property type="entry name" value="SET_dom"/>
</dbReference>
<sequence>MKDKLVVRNSHIHGKGLFTTVGIRKGTVLGYCEREPVKKPNDYTLWIDDKDLYEVTCCLKYINHAASPNVAYYDDFSVVALRNIKKGEELTHHYGEEWE</sequence>
<evidence type="ECO:0000313" key="3">
    <source>
        <dbReference type="Proteomes" id="UP000321039"/>
    </source>
</evidence>
<dbReference type="SUPFAM" id="SSF82199">
    <property type="entry name" value="SET domain"/>
    <property type="match status" value="1"/>
</dbReference>
<proteinExistence type="predicted"/>
<dbReference type="CDD" id="cd08161">
    <property type="entry name" value="SET"/>
    <property type="match status" value="1"/>
</dbReference>
<dbReference type="EMBL" id="VRZA01000002">
    <property type="protein sequence ID" value="TXS95865.1"/>
    <property type="molecule type" value="Genomic_DNA"/>
</dbReference>
<comment type="caution">
    <text evidence="2">The sequence shown here is derived from an EMBL/GenBank/DDBJ whole genome shotgun (WGS) entry which is preliminary data.</text>
</comment>
<dbReference type="InterPro" id="IPR046341">
    <property type="entry name" value="SET_dom_sf"/>
</dbReference>